<reference evidence="2" key="2">
    <citation type="submission" date="2023-02" db="EMBL/GenBank/DDBJ databases">
        <authorList>
            <person name="Swenson N.G."/>
            <person name="Wegrzyn J.L."/>
            <person name="Mcevoy S.L."/>
        </authorList>
    </citation>
    <scope>NUCLEOTIDE SEQUENCE</scope>
    <source>
        <strain evidence="2">91603</strain>
        <tissue evidence="2">Leaf</tissue>
    </source>
</reference>
<dbReference type="EMBL" id="JAJSOW010000102">
    <property type="protein sequence ID" value="KAI9176271.1"/>
    <property type="molecule type" value="Genomic_DNA"/>
</dbReference>
<feature type="region of interest" description="Disordered" evidence="1">
    <location>
        <begin position="1"/>
        <end position="59"/>
    </location>
</feature>
<accession>A0AAD5ITB4</accession>
<evidence type="ECO:0000256" key="1">
    <source>
        <dbReference type="SAM" id="MobiDB-lite"/>
    </source>
</evidence>
<comment type="caution">
    <text evidence="2">The sequence shown here is derived from an EMBL/GenBank/DDBJ whole genome shotgun (WGS) entry which is preliminary data.</text>
</comment>
<feature type="compositionally biased region" description="Acidic residues" evidence="1">
    <location>
        <begin position="33"/>
        <end position="54"/>
    </location>
</feature>
<name>A0AAD5ITB4_ACENE</name>
<gene>
    <name evidence="2" type="ORF">LWI28_000624</name>
</gene>
<proteinExistence type="predicted"/>
<evidence type="ECO:0000313" key="2">
    <source>
        <dbReference type="EMBL" id="KAI9176271.1"/>
    </source>
</evidence>
<organism evidence="2 3">
    <name type="scientific">Acer negundo</name>
    <name type="common">Box elder</name>
    <dbReference type="NCBI Taxonomy" id="4023"/>
    <lineage>
        <taxon>Eukaryota</taxon>
        <taxon>Viridiplantae</taxon>
        <taxon>Streptophyta</taxon>
        <taxon>Embryophyta</taxon>
        <taxon>Tracheophyta</taxon>
        <taxon>Spermatophyta</taxon>
        <taxon>Magnoliopsida</taxon>
        <taxon>eudicotyledons</taxon>
        <taxon>Gunneridae</taxon>
        <taxon>Pentapetalae</taxon>
        <taxon>rosids</taxon>
        <taxon>malvids</taxon>
        <taxon>Sapindales</taxon>
        <taxon>Sapindaceae</taxon>
        <taxon>Hippocastanoideae</taxon>
        <taxon>Acereae</taxon>
        <taxon>Acer</taxon>
    </lineage>
</organism>
<evidence type="ECO:0000313" key="3">
    <source>
        <dbReference type="Proteomes" id="UP001064489"/>
    </source>
</evidence>
<sequence>MNRRRRLEEEELKKTKKKKKKKEKEEKEIKEEEEKEIEEEEIEEEKEKEEEEEESGVRDQIRNLARAKNPNLVGSFCFVQRRERELHELSDGRAIEEFKFSNHNLK</sequence>
<keyword evidence="3" id="KW-1185">Reference proteome</keyword>
<dbReference type="AlphaFoldDB" id="A0AAD5ITB4"/>
<dbReference type="Proteomes" id="UP001064489">
    <property type="component" value="Chromosome 5"/>
</dbReference>
<protein>
    <submittedName>
        <fullName evidence="2">Uncharacterized protein</fullName>
    </submittedName>
</protein>
<feature type="compositionally biased region" description="Basic and acidic residues" evidence="1">
    <location>
        <begin position="23"/>
        <end position="32"/>
    </location>
</feature>
<reference evidence="2" key="1">
    <citation type="journal article" date="2022" name="Plant J.">
        <title>Strategies of tolerance reflected in two North American maple genomes.</title>
        <authorList>
            <person name="McEvoy S.L."/>
            <person name="Sezen U.U."/>
            <person name="Trouern-Trend A."/>
            <person name="McMahon S.M."/>
            <person name="Schaberg P.G."/>
            <person name="Yang J."/>
            <person name="Wegrzyn J.L."/>
            <person name="Swenson N.G."/>
        </authorList>
    </citation>
    <scope>NUCLEOTIDE SEQUENCE</scope>
    <source>
        <strain evidence="2">91603</strain>
    </source>
</reference>
<feature type="compositionally biased region" description="Basic and acidic residues" evidence="1">
    <location>
        <begin position="1"/>
        <end position="13"/>
    </location>
</feature>